<organism evidence="2 3">
    <name type="scientific">Aspergillus calidoustus</name>
    <dbReference type="NCBI Taxonomy" id="454130"/>
    <lineage>
        <taxon>Eukaryota</taxon>
        <taxon>Fungi</taxon>
        <taxon>Dikarya</taxon>
        <taxon>Ascomycota</taxon>
        <taxon>Pezizomycotina</taxon>
        <taxon>Eurotiomycetes</taxon>
        <taxon>Eurotiomycetidae</taxon>
        <taxon>Eurotiales</taxon>
        <taxon>Aspergillaceae</taxon>
        <taxon>Aspergillus</taxon>
        <taxon>Aspergillus subgen. Nidulantes</taxon>
    </lineage>
</organism>
<evidence type="ECO:0000313" key="2">
    <source>
        <dbReference type="EMBL" id="CEN59715.1"/>
    </source>
</evidence>
<dbReference type="EMBL" id="CDMC01000002">
    <property type="protein sequence ID" value="CEN59715.1"/>
    <property type="molecule type" value="Genomic_DNA"/>
</dbReference>
<dbReference type="InterPro" id="IPR051057">
    <property type="entry name" value="PI-PLC_domain"/>
</dbReference>
<proteinExistence type="predicted"/>
<dbReference type="Gene3D" id="3.20.20.190">
    <property type="entry name" value="Phosphatidylinositol (PI) phosphodiesterase"/>
    <property type="match status" value="1"/>
</dbReference>
<dbReference type="AlphaFoldDB" id="A0A0U5GKY1"/>
<dbReference type="STRING" id="454130.A0A0U5GKY1"/>
<dbReference type="InterPro" id="IPR000909">
    <property type="entry name" value="PLipase_C_PInositol-sp_X_dom"/>
</dbReference>
<dbReference type="GO" id="GO:0008081">
    <property type="term" value="F:phosphoric diester hydrolase activity"/>
    <property type="evidence" value="ECO:0007669"/>
    <property type="project" value="InterPro"/>
</dbReference>
<dbReference type="CDD" id="cd08586">
    <property type="entry name" value="PI-PLCc_BcPLC_like"/>
    <property type="match status" value="1"/>
</dbReference>
<protein>
    <submittedName>
        <fullName evidence="2">Putative Phosphatidylinositol phospholipase C</fullName>
    </submittedName>
</protein>
<sequence>MVAEHLTIRNLTSTPIVLKRIERFRAPEKPRDVDIGALAKNFTRLVTNVTRAEAPVASINDDTKPFAHKDVDVRIEPFRTVKTELRSHIDSEQERIRWVFESKGEKHQIQTPVPTTETASMKPLTKDAKLRFTGIYSTAESHLAVFSSANLNAWMRELKDDTLLSSLSIPGTHNSPTCHVAPPSVRCQAASPREQLKNGVRFFDIRVQPKFPEDASKDELILVHSTFPISLTGDKYFRDLMREVNDFLEHNPSETLIISLKREGPGKHTDEQLSRILRDHYCRPGSRWYTDPKIPTLGEVRGKVVLVRRFNMLEELKEIHGGRGWGINATGWADNCANATCPSGQIVIQDFYEVLETENIDKKIQYVREHCKRASETCYPFGVLPGPNATKAHPFYVNFLSASNFFKLGTWPEKIAEKLNPATVDYLCRKHGEKEGADWATGILVTDWVGLDGDWDLVRCIVGMNAKLMVRQRKQENSPERREDHDRM</sequence>
<gene>
    <name evidence="2" type="ORF">ASPCAL02159</name>
</gene>
<dbReference type="PANTHER" id="PTHR13593:SF113">
    <property type="entry name" value="SI:DKEY-266F7.9"/>
    <property type="match status" value="1"/>
</dbReference>
<reference evidence="3" key="1">
    <citation type="journal article" date="2016" name="Genome Announc.">
        <title>Draft genome sequences of fungus Aspergillus calidoustus.</title>
        <authorList>
            <person name="Horn F."/>
            <person name="Linde J."/>
            <person name="Mattern D.J."/>
            <person name="Walther G."/>
            <person name="Guthke R."/>
            <person name="Scherlach K."/>
            <person name="Martin K."/>
            <person name="Brakhage A.A."/>
            <person name="Petzke L."/>
            <person name="Valiante V."/>
        </authorList>
    </citation>
    <scope>NUCLEOTIDE SEQUENCE [LARGE SCALE GENOMIC DNA]</scope>
    <source>
        <strain evidence="3">SF006504</strain>
    </source>
</reference>
<dbReference type="Pfam" id="PF00388">
    <property type="entry name" value="PI-PLC-X"/>
    <property type="match status" value="1"/>
</dbReference>
<accession>A0A0U5GKY1</accession>
<feature type="domain" description="Phosphatidylinositol-specific phospholipase C X" evidence="1">
    <location>
        <begin position="159"/>
        <end position="309"/>
    </location>
</feature>
<dbReference type="SMART" id="SM00148">
    <property type="entry name" value="PLCXc"/>
    <property type="match status" value="1"/>
</dbReference>
<evidence type="ECO:0000313" key="3">
    <source>
        <dbReference type="Proteomes" id="UP000054771"/>
    </source>
</evidence>
<dbReference type="PANTHER" id="PTHR13593">
    <property type="match status" value="1"/>
</dbReference>
<evidence type="ECO:0000259" key="1">
    <source>
        <dbReference type="SMART" id="SM00148"/>
    </source>
</evidence>
<dbReference type="OMA" id="TCHVAPP"/>
<dbReference type="PROSITE" id="PS50007">
    <property type="entry name" value="PIPLC_X_DOMAIN"/>
    <property type="match status" value="1"/>
</dbReference>
<dbReference type="OrthoDB" id="1046782at2759"/>
<dbReference type="GO" id="GO:0006629">
    <property type="term" value="P:lipid metabolic process"/>
    <property type="evidence" value="ECO:0007669"/>
    <property type="project" value="InterPro"/>
</dbReference>
<keyword evidence="3" id="KW-1185">Reference proteome</keyword>
<dbReference type="InterPro" id="IPR017946">
    <property type="entry name" value="PLC-like_Pdiesterase_TIM-brl"/>
</dbReference>
<dbReference type="Proteomes" id="UP000054771">
    <property type="component" value="Unassembled WGS sequence"/>
</dbReference>
<name>A0A0U5GKY1_ASPCI</name>
<dbReference type="SUPFAM" id="SSF51695">
    <property type="entry name" value="PLC-like phosphodiesterases"/>
    <property type="match status" value="1"/>
</dbReference>